<gene>
    <name evidence="2" type="ORF">GALL_302110</name>
</gene>
<proteinExistence type="predicted"/>
<organism evidence="2">
    <name type="scientific">mine drainage metagenome</name>
    <dbReference type="NCBI Taxonomy" id="410659"/>
    <lineage>
        <taxon>unclassified sequences</taxon>
        <taxon>metagenomes</taxon>
        <taxon>ecological metagenomes</taxon>
    </lineage>
</organism>
<dbReference type="AlphaFoldDB" id="A0A1J5R790"/>
<keyword evidence="1" id="KW-0472">Membrane</keyword>
<dbReference type="EMBL" id="MLJW01000397">
    <property type="protein sequence ID" value="OIQ87916.1"/>
    <property type="molecule type" value="Genomic_DNA"/>
</dbReference>
<evidence type="ECO:0000313" key="2">
    <source>
        <dbReference type="EMBL" id="OIQ87916.1"/>
    </source>
</evidence>
<comment type="caution">
    <text evidence="2">The sequence shown here is derived from an EMBL/GenBank/DDBJ whole genome shotgun (WGS) entry which is preliminary data.</text>
</comment>
<accession>A0A1J5R790</accession>
<feature type="transmembrane region" description="Helical" evidence="1">
    <location>
        <begin position="6"/>
        <end position="26"/>
    </location>
</feature>
<name>A0A1J5R790_9ZZZZ</name>
<keyword evidence="1" id="KW-1133">Transmembrane helix</keyword>
<reference evidence="2" key="1">
    <citation type="submission" date="2016-10" db="EMBL/GenBank/DDBJ databases">
        <title>Sequence of Gallionella enrichment culture.</title>
        <authorList>
            <person name="Poehlein A."/>
            <person name="Muehling M."/>
            <person name="Daniel R."/>
        </authorList>
    </citation>
    <scope>NUCLEOTIDE SEQUENCE</scope>
</reference>
<keyword evidence="1" id="KW-0812">Transmembrane</keyword>
<protein>
    <submittedName>
        <fullName evidence="2">Uncharacterized protein</fullName>
    </submittedName>
</protein>
<sequence length="117" mass="11724">MKLLKVLVLVMAILIAAGLGLLGWGLTHNMGHKPAVPPAVVTALPVPPATAAAGAALPVAPYHVDVALPAGARVEQMAVTADRVILRLSGAAGPSLLVLDPVSGRVAGRVVLRQAAP</sequence>
<evidence type="ECO:0000256" key="1">
    <source>
        <dbReference type="SAM" id="Phobius"/>
    </source>
</evidence>